<accession>A0A3A3GET5</accession>
<evidence type="ECO:0000313" key="3">
    <source>
        <dbReference type="Proteomes" id="UP000266177"/>
    </source>
</evidence>
<dbReference type="PANTHER" id="PTHR43072">
    <property type="entry name" value="N-ACETYLTRANSFERASE"/>
    <property type="match status" value="1"/>
</dbReference>
<dbReference type="GO" id="GO:0016747">
    <property type="term" value="F:acyltransferase activity, transferring groups other than amino-acyl groups"/>
    <property type="evidence" value="ECO:0007669"/>
    <property type="project" value="InterPro"/>
</dbReference>
<feature type="domain" description="N-acetyltransferase" evidence="1">
    <location>
        <begin position="3"/>
        <end position="164"/>
    </location>
</feature>
<dbReference type="Proteomes" id="UP000266177">
    <property type="component" value="Unassembled WGS sequence"/>
</dbReference>
<dbReference type="Gene3D" id="3.40.630.30">
    <property type="match status" value="2"/>
</dbReference>
<proteinExistence type="predicted"/>
<name>A0A3A3GET5_PANTH</name>
<dbReference type="SUPFAM" id="SSF55729">
    <property type="entry name" value="Acyl-CoA N-acyltransferases (Nat)"/>
    <property type="match status" value="2"/>
</dbReference>
<dbReference type="InterPro" id="IPR000182">
    <property type="entry name" value="GNAT_dom"/>
</dbReference>
<gene>
    <name evidence="2" type="ORF">DQX05_17835</name>
</gene>
<evidence type="ECO:0000259" key="1">
    <source>
        <dbReference type="PROSITE" id="PS51186"/>
    </source>
</evidence>
<evidence type="ECO:0000313" key="2">
    <source>
        <dbReference type="EMBL" id="RJG22256.1"/>
    </source>
</evidence>
<dbReference type="RefSeq" id="WP_119794874.1">
    <property type="nucleotide sequence ID" value="NZ_QYZD01000017.1"/>
</dbReference>
<dbReference type="Pfam" id="PF00583">
    <property type="entry name" value="Acetyltransf_1"/>
    <property type="match status" value="2"/>
</dbReference>
<dbReference type="PROSITE" id="PS51186">
    <property type="entry name" value="GNAT"/>
    <property type="match status" value="2"/>
</dbReference>
<dbReference type="OrthoDB" id="2861902at2"/>
<dbReference type="AlphaFoldDB" id="A0A3A3GET5"/>
<protein>
    <submittedName>
        <fullName evidence="2">GNAT family N-acetyltransferase</fullName>
    </submittedName>
</protein>
<dbReference type="CDD" id="cd04301">
    <property type="entry name" value="NAT_SF"/>
    <property type="match status" value="2"/>
</dbReference>
<organism evidence="2 3">
    <name type="scientific">Paenibacillus thiaminolyticus</name>
    <name type="common">Bacillus thiaminolyticus</name>
    <dbReference type="NCBI Taxonomy" id="49283"/>
    <lineage>
        <taxon>Bacteria</taxon>
        <taxon>Bacillati</taxon>
        <taxon>Bacillota</taxon>
        <taxon>Bacilli</taxon>
        <taxon>Bacillales</taxon>
        <taxon>Paenibacillaceae</taxon>
        <taxon>Paenibacillus</taxon>
    </lineage>
</organism>
<dbReference type="EMBL" id="QYZD01000017">
    <property type="protein sequence ID" value="RJG22256.1"/>
    <property type="molecule type" value="Genomic_DNA"/>
</dbReference>
<feature type="domain" description="N-acetyltransferase" evidence="1">
    <location>
        <begin position="175"/>
        <end position="322"/>
    </location>
</feature>
<comment type="caution">
    <text evidence="2">The sequence shown here is derived from an EMBL/GenBank/DDBJ whole genome shotgun (WGS) entry which is preliminary data.</text>
</comment>
<sequence length="327" mass="37206">MCVNVIPLQAEWLAPMLDLWNRELGGHFPMREELLRQNTFEDVNVYAPGSWLAHSPDGTLLGFVVAKTWREEDRGMKLGEGGGWIQALVVRSEARGRGLGSRLLALAEEALQATGANKVFMGRDPWHYFPGVPAALDSARPWLERRGYRFLYEVHDLYASVKDEPVVRPDYSGDVQARLLECSDREEMLRFFRRCFPGRWYYEAQCYWERGGQGREFLGLFTESGEMIGFCRVNDEASPYIAQNTYWAPLVPEPLGGIGPLGVDSRYRGKGYGLALVEEGIAELQARGMKHLVIDWTELVDFYAKLGFQPWKSYDLMANSWSEDSQG</sequence>
<keyword evidence="2" id="KW-0808">Transferase</keyword>
<reference evidence="2 3" key="1">
    <citation type="submission" date="2018-09" db="EMBL/GenBank/DDBJ databases">
        <title>Paenibacillus SK2017-BO5.</title>
        <authorList>
            <person name="Piskunova J.V."/>
            <person name="Dubiley S.A."/>
            <person name="Severinov K.V."/>
        </authorList>
    </citation>
    <scope>NUCLEOTIDE SEQUENCE [LARGE SCALE GENOMIC DNA]</scope>
    <source>
        <strain evidence="2 3">BO5</strain>
    </source>
</reference>
<dbReference type="InterPro" id="IPR016181">
    <property type="entry name" value="Acyl_CoA_acyltransferase"/>
</dbReference>